<evidence type="ECO:0000313" key="2">
    <source>
        <dbReference type="EMBL" id="KAF6027071.1"/>
    </source>
</evidence>
<feature type="compositionally biased region" description="Polar residues" evidence="1">
    <location>
        <begin position="46"/>
        <end position="56"/>
    </location>
</feature>
<gene>
    <name evidence="2" type="ORF">EB796_014632</name>
</gene>
<dbReference type="AlphaFoldDB" id="A0A7J7JN73"/>
<organism evidence="2 3">
    <name type="scientific">Bugula neritina</name>
    <name type="common">Brown bryozoan</name>
    <name type="synonym">Sertularia neritina</name>
    <dbReference type="NCBI Taxonomy" id="10212"/>
    <lineage>
        <taxon>Eukaryota</taxon>
        <taxon>Metazoa</taxon>
        <taxon>Spiralia</taxon>
        <taxon>Lophotrochozoa</taxon>
        <taxon>Bryozoa</taxon>
        <taxon>Gymnolaemata</taxon>
        <taxon>Cheilostomatida</taxon>
        <taxon>Flustrina</taxon>
        <taxon>Buguloidea</taxon>
        <taxon>Bugulidae</taxon>
        <taxon>Bugula</taxon>
    </lineage>
</organism>
<evidence type="ECO:0000313" key="3">
    <source>
        <dbReference type="Proteomes" id="UP000593567"/>
    </source>
</evidence>
<reference evidence="2" key="1">
    <citation type="submission" date="2020-06" db="EMBL/GenBank/DDBJ databases">
        <title>Draft genome of Bugula neritina, a colonial animal packing powerful symbionts and potential medicines.</title>
        <authorList>
            <person name="Rayko M."/>
        </authorList>
    </citation>
    <scope>NUCLEOTIDE SEQUENCE [LARGE SCALE GENOMIC DNA]</scope>
    <source>
        <strain evidence="2">Kwan_BN1</strain>
    </source>
</reference>
<comment type="caution">
    <text evidence="2">The sequence shown here is derived from an EMBL/GenBank/DDBJ whole genome shotgun (WGS) entry which is preliminary data.</text>
</comment>
<keyword evidence="3" id="KW-1185">Reference proteome</keyword>
<feature type="region of interest" description="Disordered" evidence="1">
    <location>
        <begin position="27"/>
        <end position="56"/>
    </location>
</feature>
<name>A0A7J7JN73_BUGNE</name>
<dbReference type="OrthoDB" id="6283708at2759"/>
<dbReference type="EMBL" id="VXIV02002152">
    <property type="protein sequence ID" value="KAF6027071.1"/>
    <property type="molecule type" value="Genomic_DNA"/>
</dbReference>
<evidence type="ECO:0000256" key="1">
    <source>
        <dbReference type="SAM" id="MobiDB-lite"/>
    </source>
</evidence>
<sequence length="303" mass="33428">MNAAGGTNLGTEDKSGDTSCLTALAAASGEASRHTDGEDSDDESTGYFTPDSTNNDNIAESLKVKEELYLTSLHQEVRARKVAETQNLIQVAIMFSLVTRYLCEQLSANEFFPCSSLASSSDVKPFSMVERDRSGSHTVTRYTINDLMASPLDLSNQKWQTKDLGSHNCSSKLKITSKIKGQLMSIMNINLDGVKSVDWDADFGQCLLKQVELGPFTNFFNQKKLKLAHPLVQDCIENTSRFKIGDPAIAVITGYVVTVTDTTLTVYAKPEVKANVRKLLCCMPIYLFNTEATNHNHNTVMTW</sequence>
<dbReference type="Proteomes" id="UP000593567">
    <property type="component" value="Unassembled WGS sequence"/>
</dbReference>
<protein>
    <submittedName>
        <fullName evidence="2">Uncharacterized protein</fullName>
    </submittedName>
</protein>
<proteinExistence type="predicted"/>
<accession>A0A7J7JN73</accession>